<name>A0AAV2VP80_9VIBR</name>
<dbReference type="AlphaFoldDB" id="A0AAV2VP80"/>
<accession>A0AAV2VP80</accession>
<proteinExistence type="predicted"/>
<comment type="caution">
    <text evidence="1">The sequence shown here is derived from an EMBL/GenBank/DDBJ whole genome shotgun (WGS) entry which is preliminary data.</text>
</comment>
<gene>
    <name evidence="1" type="ORF">VIBNISOn1_1750027</name>
</gene>
<evidence type="ECO:0000313" key="2">
    <source>
        <dbReference type="Proteomes" id="UP000018211"/>
    </source>
</evidence>
<protein>
    <submittedName>
        <fullName evidence="1">Uncharacterized protein</fullName>
    </submittedName>
</protein>
<dbReference type="EMBL" id="CAOF01000085">
    <property type="protein sequence ID" value="CCO46355.1"/>
    <property type="molecule type" value="Genomic_DNA"/>
</dbReference>
<reference evidence="1 2" key="1">
    <citation type="journal article" date="2013" name="ISME J.">
        <title>Comparative genomics of pathogenic lineages of Vibrio nigripulchritudo identifies virulence-associated traits.</title>
        <authorList>
            <person name="Goudenege D."/>
            <person name="Labreuche Y."/>
            <person name="Krin E."/>
            <person name="Ansquer D."/>
            <person name="Mangenot S."/>
            <person name="Calteau A."/>
            <person name="Medigue C."/>
            <person name="Mazel D."/>
            <person name="Polz M.F."/>
            <person name="Le Roux F."/>
        </authorList>
    </citation>
    <scope>NUCLEOTIDE SEQUENCE [LARGE SCALE GENOMIC DNA]</scope>
    <source>
        <strain evidence="1 2">SOn1</strain>
    </source>
</reference>
<evidence type="ECO:0000313" key="1">
    <source>
        <dbReference type="EMBL" id="CCO46355.1"/>
    </source>
</evidence>
<sequence>MVKCSTIYLYLVVVIVVGSEKRQMTTKLFYLGIDSASVHFFVSH</sequence>
<organism evidence="1 2">
    <name type="scientific">Vibrio nigripulchritudo SOn1</name>
    <dbReference type="NCBI Taxonomy" id="1238450"/>
    <lineage>
        <taxon>Bacteria</taxon>
        <taxon>Pseudomonadati</taxon>
        <taxon>Pseudomonadota</taxon>
        <taxon>Gammaproteobacteria</taxon>
        <taxon>Vibrionales</taxon>
        <taxon>Vibrionaceae</taxon>
        <taxon>Vibrio</taxon>
    </lineage>
</organism>
<dbReference type="Proteomes" id="UP000018211">
    <property type="component" value="Unassembled WGS sequence"/>
</dbReference>